<evidence type="ECO:0000313" key="2">
    <source>
        <dbReference type="EMBL" id="CAB4758179.1"/>
    </source>
</evidence>
<name>A0A6J6UI90_9ZZZZ</name>
<reference evidence="2" key="1">
    <citation type="submission" date="2020-05" db="EMBL/GenBank/DDBJ databases">
        <authorList>
            <person name="Chiriac C."/>
            <person name="Salcher M."/>
            <person name="Ghai R."/>
            <person name="Kavagutti S V."/>
        </authorList>
    </citation>
    <scope>NUCLEOTIDE SEQUENCE</scope>
</reference>
<feature type="compositionally biased region" description="Basic and acidic residues" evidence="1">
    <location>
        <begin position="187"/>
        <end position="196"/>
    </location>
</feature>
<dbReference type="AntiFam" id="ANF00149">
    <property type="entry name" value="Shadow ORF (opposite cshA)"/>
</dbReference>
<evidence type="ECO:0000256" key="1">
    <source>
        <dbReference type="SAM" id="MobiDB-lite"/>
    </source>
</evidence>
<protein>
    <submittedName>
        <fullName evidence="2">Unannotated protein</fullName>
    </submittedName>
</protein>
<accession>A0A6J6UI90</accession>
<sequence>MQLDGTDPDSVELLGKLLRAMLRAGEYDDSAVAGHLGDLLDSVGLLDDDDPVLEQHRCLDAGRVRDRICEVPRDERVDAASQGGGEQQPLAVCRGCVEDALHHGKEALIGHVIGLVEDADLDTVQADVAGLHVIEEASWAGDDDLDAVGEGGALGSVGDAAEHGGRLHAVGGCERLDDGCDLGSELAGRDEYERPRPATHRGHGVGREACDDRQGEGESLA</sequence>
<feature type="region of interest" description="Disordered" evidence="1">
    <location>
        <begin position="186"/>
        <end position="221"/>
    </location>
</feature>
<feature type="compositionally biased region" description="Basic and acidic residues" evidence="1">
    <location>
        <begin position="205"/>
        <end position="221"/>
    </location>
</feature>
<proteinExistence type="predicted"/>
<dbReference type="AlphaFoldDB" id="A0A6J6UI90"/>
<organism evidence="2">
    <name type="scientific">freshwater metagenome</name>
    <dbReference type="NCBI Taxonomy" id="449393"/>
    <lineage>
        <taxon>unclassified sequences</taxon>
        <taxon>metagenomes</taxon>
        <taxon>ecological metagenomes</taxon>
    </lineage>
</organism>
<dbReference type="EMBL" id="CAEZYW010000321">
    <property type="protein sequence ID" value="CAB4758179.1"/>
    <property type="molecule type" value="Genomic_DNA"/>
</dbReference>
<gene>
    <name evidence="2" type="ORF">UFOPK2786_01684</name>
</gene>